<dbReference type="PANTHER" id="PTHR46623:SF6">
    <property type="entry name" value="ALPHA_BETA-HYDROLASES SUPERFAMILY PROTEIN"/>
    <property type="match status" value="1"/>
</dbReference>
<comment type="caution">
    <text evidence="2">The sequence shown here is derived from an EMBL/GenBank/DDBJ whole genome shotgun (WGS) entry which is preliminary data.</text>
</comment>
<protein>
    <submittedName>
        <fullName evidence="2">Dienelactone hydrolase family protein</fullName>
    </submittedName>
</protein>
<dbReference type="InterPro" id="IPR051049">
    <property type="entry name" value="Dienelactone_hydrolase-like"/>
</dbReference>
<organism evidence="2 3">
    <name type="scientific">Actinomadura barringtoniae</name>
    <dbReference type="NCBI Taxonomy" id="1427535"/>
    <lineage>
        <taxon>Bacteria</taxon>
        <taxon>Bacillati</taxon>
        <taxon>Actinomycetota</taxon>
        <taxon>Actinomycetes</taxon>
        <taxon>Streptosporangiales</taxon>
        <taxon>Thermomonosporaceae</taxon>
        <taxon>Actinomadura</taxon>
    </lineage>
</organism>
<dbReference type="SUPFAM" id="SSF53474">
    <property type="entry name" value="alpha/beta-Hydrolases"/>
    <property type="match status" value="1"/>
</dbReference>
<name>A0A939PQU5_9ACTN</name>
<proteinExistence type="predicted"/>
<dbReference type="Pfam" id="PF01738">
    <property type="entry name" value="DLH"/>
    <property type="match status" value="1"/>
</dbReference>
<dbReference type="InterPro" id="IPR002925">
    <property type="entry name" value="Dienelactn_hydro"/>
</dbReference>
<dbReference type="PANTHER" id="PTHR46623">
    <property type="entry name" value="CARBOXYMETHYLENEBUTENOLIDASE-RELATED"/>
    <property type="match status" value="1"/>
</dbReference>
<dbReference type="RefSeq" id="WP_208262689.1">
    <property type="nucleotide sequence ID" value="NZ_JAGEOJ010000026.1"/>
</dbReference>
<keyword evidence="3" id="KW-1185">Reference proteome</keyword>
<dbReference type="EMBL" id="JAGEOJ010000026">
    <property type="protein sequence ID" value="MBO2454484.1"/>
    <property type="molecule type" value="Genomic_DNA"/>
</dbReference>
<feature type="domain" description="Dienelactone hydrolase" evidence="1">
    <location>
        <begin position="35"/>
        <end position="235"/>
    </location>
</feature>
<evidence type="ECO:0000313" key="3">
    <source>
        <dbReference type="Proteomes" id="UP000669179"/>
    </source>
</evidence>
<sequence length="237" mass="25058">MCHSTDSRPPASPVVTGGVASHGPLKITAADGNRFSAYRATPEVPNGSSVVLLPDVRGLHPFYPDLAQRFAEAGFETIAIDYYGRSAGTGPRDDDFDGLKHLDLLDFAHVDSDVAAAAALLPGRVFTVGFCLGGGHSWRQAATQPGLAGAIGFYGSPRFFGDATPDVKAPILMLLAGDDVATPQADFDAMAAGLEDAGKSHEMHVYEGAPHSFFDRAHDDWSAACEDAWHRILAFTS</sequence>
<dbReference type="GO" id="GO:0016787">
    <property type="term" value="F:hydrolase activity"/>
    <property type="evidence" value="ECO:0007669"/>
    <property type="project" value="UniProtKB-KW"/>
</dbReference>
<dbReference type="Proteomes" id="UP000669179">
    <property type="component" value="Unassembled WGS sequence"/>
</dbReference>
<evidence type="ECO:0000313" key="2">
    <source>
        <dbReference type="EMBL" id="MBO2454484.1"/>
    </source>
</evidence>
<evidence type="ECO:0000259" key="1">
    <source>
        <dbReference type="Pfam" id="PF01738"/>
    </source>
</evidence>
<reference evidence="2" key="1">
    <citation type="submission" date="2021-03" db="EMBL/GenBank/DDBJ databases">
        <authorList>
            <person name="Kanchanasin P."/>
            <person name="Saeng-In P."/>
            <person name="Phongsopitanun W."/>
            <person name="Yuki M."/>
            <person name="Kudo T."/>
            <person name="Ohkuma M."/>
            <person name="Tanasupawat S."/>
        </authorList>
    </citation>
    <scope>NUCLEOTIDE SEQUENCE</scope>
    <source>
        <strain evidence="2">GKU 128</strain>
    </source>
</reference>
<dbReference type="Gene3D" id="3.40.50.1820">
    <property type="entry name" value="alpha/beta hydrolase"/>
    <property type="match status" value="1"/>
</dbReference>
<accession>A0A939PQU5</accession>
<dbReference type="AlphaFoldDB" id="A0A939PQU5"/>
<gene>
    <name evidence="2" type="ORF">J4573_45865</name>
</gene>
<dbReference type="InterPro" id="IPR029058">
    <property type="entry name" value="AB_hydrolase_fold"/>
</dbReference>
<keyword evidence="2" id="KW-0378">Hydrolase</keyword>